<sequence>MLSIGVGIFGIVIIGVTENSTETTKWIKRVIAGLFLLFIYLSILLMDFFSWKIYKKFKTSKNFRRLFYILLIITVLFLVRVPWMLSLFHYEKKYKDETRQSLEWAIIYFCCSILSELLPNFLIILFVFENPKQKKPLNILDVDNELLEPLNHEYDLIEDDSIDEI</sequence>
<dbReference type="Proteomes" id="UP001146793">
    <property type="component" value="Unassembled WGS sequence"/>
</dbReference>
<reference evidence="3" key="1">
    <citation type="submission" date="2022-08" db="EMBL/GenBank/DDBJ databases">
        <title>Novel sulfate-reducing endosymbionts in the free-living metamonad Anaeramoeba.</title>
        <authorList>
            <person name="Jerlstrom-Hultqvist J."/>
            <person name="Cepicka I."/>
            <person name="Gallot-Lavallee L."/>
            <person name="Salas-Leiva D."/>
            <person name="Curtis B.A."/>
            <person name="Zahonova K."/>
            <person name="Pipaliya S."/>
            <person name="Dacks J."/>
            <person name="Roger A.J."/>
        </authorList>
    </citation>
    <scope>NUCLEOTIDE SEQUENCE</scope>
    <source>
        <strain evidence="3">Schooner1</strain>
    </source>
</reference>
<accession>A0AAV7ZEN9</accession>
<dbReference type="Proteomes" id="UP001150062">
    <property type="component" value="Unassembled WGS sequence"/>
</dbReference>
<keyword evidence="1" id="KW-0472">Membrane</keyword>
<evidence type="ECO:0000313" key="2">
    <source>
        <dbReference type="EMBL" id="KAJ3438678.1"/>
    </source>
</evidence>
<reference evidence="2" key="2">
    <citation type="submission" date="2022-08" db="EMBL/GenBank/DDBJ databases">
        <title>Novel sulphate-reducing endosymbionts in the free-living metamonad Anaeramoeba.</title>
        <authorList>
            <person name="Jerlstrom-Hultqvist J."/>
            <person name="Cepicka I."/>
            <person name="Gallot-Lavallee L."/>
            <person name="Salas-Leiva D."/>
            <person name="Curtis B.A."/>
            <person name="Zahonova K."/>
            <person name="Pipaliya S."/>
            <person name="Dacks J."/>
            <person name="Roger A.J."/>
        </authorList>
    </citation>
    <scope>NUCLEOTIDE SEQUENCE</scope>
    <source>
        <strain evidence="2">Busselton2</strain>
    </source>
</reference>
<feature type="transmembrane region" description="Helical" evidence="1">
    <location>
        <begin position="105"/>
        <end position="128"/>
    </location>
</feature>
<dbReference type="EMBL" id="JANTQA010000032">
    <property type="protein sequence ID" value="KAJ3438678.1"/>
    <property type="molecule type" value="Genomic_DNA"/>
</dbReference>
<comment type="caution">
    <text evidence="2">The sequence shown here is derived from an EMBL/GenBank/DDBJ whole genome shotgun (WGS) entry which is preliminary data.</text>
</comment>
<evidence type="ECO:0000313" key="4">
    <source>
        <dbReference type="Proteomes" id="UP001146793"/>
    </source>
</evidence>
<feature type="transmembrane region" description="Helical" evidence="1">
    <location>
        <begin position="30"/>
        <end position="54"/>
    </location>
</feature>
<evidence type="ECO:0000313" key="3">
    <source>
        <dbReference type="EMBL" id="KAJ6245841.1"/>
    </source>
</evidence>
<feature type="transmembrane region" description="Helical" evidence="1">
    <location>
        <begin position="66"/>
        <end position="85"/>
    </location>
</feature>
<organism evidence="2 4">
    <name type="scientific">Anaeramoeba flamelloides</name>
    <dbReference type="NCBI Taxonomy" id="1746091"/>
    <lineage>
        <taxon>Eukaryota</taxon>
        <taxon>Metamonada</taxon>
        <taxon>Anaeramoebidae</taxon>
        <taxon>Anaeramoeba</taxon>
    </lineage>
</organism>
<proteinExistence type="predicted"/>
<keyword evidence="5" id="KW-1185">Reference proteome</keyword>
<dbReference type="EMBL" id="JAOAOG010000141">
    <property type="protein sequence ID" value="KAJ6245841.1"/>
    <property type="molecule type" value="Genomic_DNA"/>
</dbReference>
<keyword evidence="1" id="KW-0812">Transmembrane</keyword>
<gene>
    <name evidence="2" type="ORF">M0812_14689</name>
    <name evidence="3" type="ORF">M0813_19895</name>
</gene>
<protein>
    <submittedName>
        <fullName evidence="2">Tobamovirus multiplication protein 1-like isoform x1</fullName>
    </submittedName>
</protein>
<dbReference type="AlphaFoldDB" id="A0AAV7ZEN9"/>
<evidence type="ECO:0000256" key="1">
    <source>
        <dbReference type="SAM" id="Phobius"/>
    </source>
</evidence>
<keyword evidence="1" id="KW-1133">Transmembrane helix</keyword>
<evidence type="ECO:0000313" key="5">
    <source>
        <dbReference type="Proteomes" id="UP001150062"/>
    </source>
</evidence>
<name>A0AAV7ZEN9_9EUKA</name>